<feature type="transmembrane region" description="Helical" evidence="2">
    <location>
        <begin position="545"/>
        <end position="565"/>
    </location>
</feature>
<evidence type="ECO:0000313" key="3">
    <source>
        <dbReference type="EMBL" id="AEB06361.1"/>
    </source>
</evidence>
<feature type="transmembrane region" description="Helical" evidence="2">
    <location>
        <begin position="55"/>
        <end position="78"/>
    </location>
</feature>
<feature type="transmembrane region" description="Helical" evidence="2">
    <location>
        <begin position="523"/>
        <end position="539"/>
    </location>
</feature>
<sequence length="582" mass="63950">MSISDPTDKRPTSEAEDEPYRSDGVTADGSQASRDFAGSRLSPRPTGAGLALERALVACVMLFLGVTGLSTLLVTASLPNYDNAVVFSFSRAPLVVAGIAVILAFLLRVCGRGVLVRIDERKLAIGVVVYALIAGTIWVLSARVWPDWDSLDLINAALEMGQRGSIFYEHGGYLYRFPYQMGYVFLIRLVSLVAHGHTYLLLEALNIVFTAWILYLVIAITRELFASRRAVGICCVLCLLFLPLIFYVTFAYAIAIGLAFALLGLLLQIRAIARGSKRLGFESALAISASCILKSNMLVALAAMAVVWLCHLIGYRALSSACGLATLLAVYATASLSISLITLRICGMETSHGIPTSVPIAMGLSDTGGENYGWYNGYSWKYDAEHYSVERYDREARTIIRSQVDRFVADPGYAWTFFSKKYWSEWCMPTYESLLASNWRGSSRPEVPVMTKRPYTPLARIVYYGALHDAILGMLDVLQTLIIAGALIEVISDRIRCRRDQRRRDPGCASDAVHRGGLRVQHMGPLLFAAGSALFYLFWEAQSQYVMPAYVALLPFAAGGISVALDGIGCRHRTRAVEETSR</sequence>
<feature type="transmembrane region" description="Helical" evidence="2">
    <location>
        <begin position="199"/>
        <end position="218"/>
    </location>
</feature>
<dbReference type="KEGG" id="cgo:Corgl_0234"/>
<evidence type="ECO:0000313" key="4">
    <source>
        <dbReference type="Proteomes" id="UP000006851"/>
    </source>
</evidence>
<evidence type="ECO:0008006" key="5">
    <source>
        <dbReference type="Google" id="ProtNLM"/>
    </source>
</evidence>
<feature type="transmembrane region" description="Helical" evidence="2">
    <location>
        <begin position="123"/>
        <end position="145"/>
    </location>
</feature>
<evidence type="ECO:0000256" key="2">
    <source>
        <dbReference type="SAM" id="Phobius"/>
    </source>
</evidence>
<keyword evidence="2" id="KW-1133">Transmembrane helix</keyword>
<feature type="transmembrane region" description="Helical" evidence="2">
    <location>
        <begin position="285"/>
        <end position="309"/>
    </location>
</feature>
<evidence type="ECO:0000256" key="1">
    <source>
        <dbReference type="SAM" id="MobiDB-lite"/>
    </source>
</evidence>
<gene>
    <name evidence="3" type="ordered locus">Corgl_0234</name>
</gene>
<keyword evidence="2" id="KW-0812">Transmembrane</keyword>
<dbReference type="eggNOG" id="ENOG5032WPJ">
    <property type="taxonomic scope" value="Bacteria"/>
</dbReference>
<keyword evidence="4" id="KW-1185">Reference proteome</keyword>
<name>F2N722_CORGP</name>
<keyword evidence="2" id="KW-0472">Membrane</keyword>
<feature type="region of interest" description="Disordered" evidence="1">
    <location>
        <begin position="1"/>
        <end position="43"/>
    </location>
</feature>
<feature type="transmembrane region" description="Helical" evidence="2">
    <location>
        <begin position="315"/>
        <end position="343"/>
    </location>
</feature>
<proteinExistence type="predicted"/>
<feature type="compositionally biased region" description="Basic and acidic residues" evidence="1">
    <location>
        <begin position="1"/>
        <end position="21"/>
    </location>
</feature>
<dbReference type="AlphaFoldDB" id="F2N722"/>
<organism evidence="3 4">
    <name type="scientific">Coriobacterium glomerans (strain ATCC 49209 / DSM 20642 / JCM 10262 / PW2)</name>
    <dbReference type="NCBI Taxonomy" id="700015"/>
    <lineage>
        <taxon>Bacteria</taxon>
        <taxon>Bacillati</taxon>
        <taxon>Actinomycetota</taxon>
        <taxon>Coriobacteriia</taxon>
        <taxon>Coriobacteriales</taxon>
        <taxon>Coriobacteriaceae</taxon>
        <taxon>Coriobacterium</taxon>
    </lineage>
</organism>
<reference evidence="4" key="1">
    <citation type="journal article" date="2013" name="Stand. Genomic Sci.">
        <title>Complete genome sequence of Coriobacterium glomerans type strain (PW2(T)) from the midgut of Pyrrhocoris apterus L. (red soldier bug).</title>
        <authorList>
            <person name="Stackebrandt E."/>
            <person name="Zeytun A."/>
            <person name="Lapidus A."/>
            <person name="Nolan M."/>
            <person name="Lucas S."/>
            <person name="Hammon N."/>
            <person name="Deshpande S."/>
            <person name="Cheng J.F."/>
            <person name="Tapia R."/>
            <person name="Goodwin L.A."/>
            <person name="Pitluck S."/>
            <person name="Liolios K."/>
            <person name="Pagani I."/>
            <person name="Ivanova N."/>
            <person name="Mavromatis K."/>
            <person name="Mikhailova N."/>
            <person name="Huntemann M."/>
            <person name="Pati A."/>
            <person name="Chen A."/>
            <person name="Palaniappan K."/>
            <person name="Chang Y.J."/>
            <person name="Land M."/>
            <person name="Hauser L."/>
            <person name="Rohde M."/>
            <person name="Pukall R."/>
            <person name="Goker M."/>
            <person name="Detter J.C."/>
            <person name="Woyke T."/>
            <person name="Bristow J."/>
            <person name="Eisen J.A."/>
            <person name="Markowitz V."/>
            <person name="Hugenholtz P."/>
            <person name="Kyrpides N.C."/>
            <person name="Klenk H.P."/>
        </authorList>
    </citation>
    <scope>NUCLEOTIDE SEQUENCE</scope>
    <source>
        <strain evidence="4">ATCC 49209 / DSM 20642 / JCM 10262 / PW2</strain>
    </source>
</reference>
<accession>F2N722</accession>
<dbReference type="STRING" id="700015.Corgl_0234"/>
<feature type="transmembrane region" description="Helical" evidence="2">
    <location>
        <begin position="230"/>
        <end position="248"/>
    </location>
</feature>
<dbReference type="EMBL" id="CP002628">
    <property type="protein sequence ID" value="AEB06361.1"/>
    <property type="molecule type" value="Genomic_DNA"/>
</dbReference>
<dbReference type="OrthoDB" id="1998185at2"/>
<protein>
    <recommendedName>
        <fullName evidence="5">Glycosyltransferase RgtA/B/C/D-like domain-containing protein</fullName>
    </recommendedName>
</protein>
<feature type="transmembrane region" description="Helical" evidence="2">
    <location>
        <begin position="90"/>
        <end position="111"/>
    </location>
</feature>
<dbReference type="HOGENOM" id="CLU_024120_0_0_11"/>
<dbReference type="RefSeq" id="WP_013708104.1">
    <property type="nucleotide sequence ID" value="NC_015389.1"/>
</dbReference>
<feature type="transmembrane region" description="Helical" evidence="2">
    <location>
        <begin position="254"/>
        <end position="273"/>
    </location>
</feature>
<dbReference type="Proteomes" id="UP000006851">
    <property type="component" value="Chromosome"/>
</dbReference>